<dbReference type="GO" id="GO:0005886">
    <property type="term" value="C:plasma membrane"/>
    <property type="evidence" value="ECO:0007669"/>
    <property type="project" value="UniProtKB-SubCell"/>
</dbReference>
<feature type="transmembrane region" description="Helical" evidence="8">
    <location>
        <begin position="12"/>
        <end position="28"/>
    </location>
</feature>
<feature type="transmembrane region" description="Helical" evidence="8">
    <location>
        <begin position="268"/>
        <end position="287"/>
    </location>
</feature>
<dbReference type="InterPro" id="IPR026032">
    <property type="entry name" value="HcaT-like"/>
</dbReference>
<keyword evidence="11" id="KW-1185">Reference proteome</keyword>
<dbReference type="Proteomes" id="UP000219636">
    <property type="component" value="Unassembled WGS sequence"/>
</dbReference>
<dbReference type="SUPFAM" id="SSF103473">
    <property type="entry name" value="MFS general substrate transporter"/>
    <property type="match status" value="1"/>
</dbReference>
<evidence type="ECO:0000256" key="7">
    <source>
        <dbReference type="ARBA" id="ARBA00023136"/>
    </source>
</evidence>
<dbReference type="Pfam" id="PF12832">
    <property type="entry name" value="MFS_1_like"/>
    <property type="match status" value="1"/>
</dbReference>
<evidence type="ECO:0000256" key="6">
    <source>
        <dbReference type="ARBA" id="ARBA00022989"/>
    </source>
</evidence>
<dbReference type="Gene3D" id="1.20.1250.20">
    <property type="entry name" value="MFS general substrate transporter like domains"/>
    <property type="match status" value="2"/>
</dbReference>
<keyword evidence="7 8" id="KW-0472">Membrane</keyword>
<dbReference type="EMBL" id="OBMQ01000003">
    <property type="protein sequence ID" value="SOC02305.1"/>
    <property type="molecule type" value="Genomic_DNA"/>
</dbReference>
<protein>
    <submittedName>
        <fullName evidence="10">PPP family 3-phenylpropionic acid transporter</fullName>
    </submittedName>
</protein>
<feature type="transmembrane region" description="Helical" evidence="8">
    <location>
        <begin position="157"/>
        <end position="183"/>
    </location>
</feature>
<dbReference type="RefSeq" id="WP_097072704.1">
    <property type="nucleotide sequence ID" value="NZ_OBMQ01000003.1"/>
</dbReference>
<feature type="domain" description="Major facilitator superfamily associated" evidence="9">
    <location>
        <begin position="6"/>
        <end position="354"/>
    </location>
</feature>
<keyword evidence="2" id="KW-0813">Transport</keyword>
<feature type="transmembrane region" description="Helical" evidence="8">
    <location>
        <begin position="204"/>
        <end position="225"/>
    </location>
</feature>
<dbReference type="InterPro" id="IPR024989">
    <property type="entry name" value="MFS_assoc_dom"/>
</dbReference>
<evidence type="ECO:0000256" key="3">
    <source>
        <dbReference type="ARBA" id="ARBA00022475"/>
    </source>
</evidence>
<keyword evidence="4" id="KW-0997">Cell inner membrane</keyword>
<dbReference type="GO" id="GO:0015528">
    <property type="term" value="F:lactose:proton symporter activity"/>
    <property type="evidence" value="ECO:0007669"/>
    <property type="project" value="TreeGrafter"/>
</dbReference>
<feature type="transmembrane region" description="Helical" evidence="8">
    <location>
        <begin position="293"/>
        <end position="316"/>
    </location>
</feature>
<name>A0A285S5Z8_9BACL</name>
<accession>A0A285S5Z8</accession>
<evidence type="ECO:0000313" key="11">
    <source>
        <dbReference type="Proteomes" id="UP000219636"/>
    </source>
</evidence>
<evidence type="ECO:0000256" key="1">
    <source>
        <dbReference type="ARBA" id="ARBA00004429"/>
    </source>
</evidence>
<feature type="transmembrane region" description="Helical" evidence="8">
    <location>
        <begin position="40"/>
        <end position="59"/>
    </location>
</feature>
<evidence type="ECO:0000256" key="8">
    <source>
        <dbReference type="SAM" id="Phobius"/>
    </source>
</evidence>
<sequence length="382" mass="42908">MNNQRWLSQSYFIFFFTWGVYLQYWSGWLSEAKGLTASQVGYIMGIGLIARAIATMFAFPFATRYLSEKKLIFVLVVSSLVVTLFYFPANTFETLLVITFIFSLIYPSLLPAIENSATTLMQTGQINYGKSRSYGSIGFVIAVLIISFIVGIAGERAILWCMIAFLFIMLLMQTLPTPNVLLVKPTAEDRGQSSSMIGLFKIKGFSIILLVVVLLQGSMASYYNYSYLYLQYLDVNPLYIGIILNIAVVSEIIYLLKADRIGHWNTSKLLIIAGIASTVRWIIIYLFPNVWAFIISQTLHSLSFAMAHFAFIQYISKTLPKQQLSNAQGVYSALGMSLSAALLTLFGGFLYEIQPGLSFLGMIVFTIPAVILIYATRKKYQY</sequence>
<feature type="transmembrane region" description="Helical" evidence="8">
    <location>
        <begin position="328"/>
        <end position="351"/>
    </location>
</feature>
<dbReference type="GO" id="GO:0030395">
    <property type="term" value="F:lactose binding"/>
    <property type="evidence" value="ECO:0007669"/>
    <property type="project" value="TreeGrafter"/>
</dbReference>
<feature type="transmembrane region" description="Helical" evidence="8">
    <location>
        <begin position="95"/>
        <end position="113"/>
    </location>
</feature>
<dbReference type="PANTHER" id="PTHR23522:SF10">
    <property type="entry name" value="3-PHENYLPROPIONIC ACID TRANSPORTER-RELATED"/>
    <property type="match status" value="1"/>
</dbReference>
<feature type="transmembrane region" description="Helical" evidence="8">
    <location>
        <begin position="237"/>
        <end position="256"/>
    </location>
</feature>
<dbReference type="OrthoDB" id="9150135at2"/>
<evidence type="ECO:0000313" key="10">
    <source>
        <dbReference type="EMBL" id="SOC02305.1"/>
    </source>
</evidence>
<reference evidence="11" key="1">
    <citation type="submission" date="2017-08" db="EMBL/GenBank/DDBJ databases">
        <authorList>
            <person name="Varghese N."/>
            <person name="Submissions S."/>
        </authorList>
    </citation>
    <scope>NUCLEOTIDE SEQUENCE [LARGE SCALE GENOMIC DNA]</scope>
    <source>
        <strain evidence="11">JC22</strain>
    </source>
</reference>
<dbReference type="PIRSF" id="PIRSF004925">
    <property type="entry name" value="HcaT"/>
    <property type="match status" value="1"/>
</dbReference>
<feature type="transmembrane region" description="Helical" evidence="8">
    <location>
        <begin position="71"/>
        <end position="89"/>
    </location>
</feature>
<gene>
    <name evidence="10" type="ORF">SAMN05880501_1039</name>
</gene>
<keyword evidence="5 8" id="KW-0812">Transmembrane</keyword>
<dbReference type="AlphaFoldDB" id="A0A285S5Z8"/>
<evidence type="ECO:0000256" key="4">
    <source>
        <dbReference type="ARBA" id="ARBA00022519"/>
    </source>
</evidence>
<dbReference type="InterPro" id="IPR036259">
    <property type="entry name" value="MFS_trans_sf"/>
</dbReference>
<dbReference type="NCBIfam" id="NF037955">
    <property type="entry name" value="mfs"/>
    <property type="match status" value="1"/>
</dbReference>
<feature type="transmembrane region" description="Helical" evidence="8">
    <location>
        <begin position="134"/>
        <end position="151"/>
    </location>
</feature>
<comment type="subcellular location">
    <subcellularLocation>
        <location evidence="1">Cell inner membrane</location>
        <topology evidence="1">Multi-pass membrane protein</topology>
    </subcellularLocation>
</comment>
<proteinExistence type="predicted"/>
<evidence type="ECO:0000259" key="9">
    <source>
        <dbReference type="Pfam" id="PF12832"/>
    </source>
</evidence>
<evidence type="ECO:0000256" key="2">
    <source>
        <dbReference type="ARBA" id="ARBA00022448"/>
    </source>
</evidence>
<dbReference type="PANTHER" id="PTHR23522">
    <property type="entry name" value="BLL5896 PROTEIN"/>
    <property type="match status" value="1"/>
</dbReference>
<feature type="transmembrane region" description="Helical" evidence="8">
    <location>
        <begin position="357"/>
        <end position="376"/>
    </location>
</feature>
<keyword evidence="6 8" id="KW-1133">Transmembrane helix</keyword>
<evidence type="ECO:0000256" key="5">
    <source>
        <dbReference type="ARBA" id="ARBA00022692"/>
    </source>
</evidence>
<organism evidence="10 11">
    <name type="scientific">Ureibacillus xyleni</name>
    <dbReference type="NCBI Taxonomy" id="614648"/>
    <lineage>
        <taxon>Bacteria</taxon>
        <taxon>Bacillati</taxon>
        <taxon>Bacillota</taxon>
        <taxon>Bacilli</taxon>
        <taxon>Bacillales</taxon>
        <taxon>Caryophanaceae</taxon>
        <taxon>Ureibacillus</taxon>
    </lineage>
</organism>
<keyword evidence="3" id="KW-1003">Cell membrane</keyword>